<dbReference type="Proteomes" id="UP000018745">
    <property type="component" value="Chromosome"/>
</dbReference>
<protein>
    <submittedName>
        <fullName evidence="1">Uncharacterized protein</fullName>
    </submittedName>
</protein>
<gene>
    <name evidence="1" type="ORF">OVS_01945</name>
</gene>
<dbReference type="EMBL" id="CP006935">
    <property type="protein sequence ID" value="AHC39936.1"/>
    <property type="molecule type" value="Genomic_DNA"/>
</dbReference>
<proteinExistence type="predicted"/>
<reference evidence="1 2" key="1">
    <citation type="journal article" date="2014" name="Genome Announc.">
        <title>Complete Genome Sequence of Mycoplasma ovis Strain Michigan, a Hemoplasma of Sheep with Two Distinct 16S rRNA Genes.</title>
        <authorList>
            <person name="Deshuillers P.L."/>
            <person name="Santos A.P."/>
            <person name="do Nascimento N.C."/>
            <person name="Hampel J.A."/>
            <person name="Bergin I.L."/>
            <person name="Dyson M.C."/>
            <person name="Messick J.B."/>
        </authorList>
    </citation>
    <scope>NUCLEOTIDE SEQUENCE [LARGE SCALE GENOMIC DNA]</scope>
    <source>
        <strain evidence="1 2">Michigan</strain>
    </source>
</reference>
<sequence>MIWKKILLEIGAITGFDGGGIGGWFGINNQGVLVESEEETSYLKREETLKLQKEARNNLSDGWGKIAELDHTVLGSWRWQSEGVGEDLLFIRGWDGAGPHKRISSDKHSQADKDLWGGRKISIGQEWFGPRRVFKTLEDMEKVDKEKFKSYWPIIQKSAQYLSQEDLDGIQRYWANRDRELEEDIFGLYHGWNWWAEKFGKKKDKDQVDLEFDFSKLKQMLSKTEKELRDQKWTYGRIFQNPRLAKVRLLGDVEATAFNYLKHIAWPEAETVKKLKEKKIAIAILALMSAEEIGFDCDKGEQNHKSQFFDECLAKVDSSVKVKRVLKSTWKYKNEYWVPLKKHGGLWHLQRPLREKPVTQQLIKMNDINSTSLLDEKCEEAVPMWQFWIYGETEIRREICDQIIRPWFGDWIDDKRLCLIETKEFKNYFRLNTYLQVLEIPLWNKRNTFWTKCSNYGI</sequence>
<organism evidence="1 2">
    <name type="scientific">Mycoplasma ovis str. Michigan</name>
    <dbReference type="NCBI Taxonomy" id="1415773"/>
    <lineage>
        <taxon>Bacteria</taxon>
        <taxon>Bacillati</taxon>
        <taxon>Mycoplasmatota</taxon>
        <taxon>Mollicutes</taxon>
        <taxon>Mycoplasmataceae</taxon>
        <taxon>Mycoplasma</taxon>
    </lineage>
</organism>
<keyword evidence="2" id="KW-1185">Reference proteome</keyword>
<evidence type="ECO:0000313" key="1">
    <source>
        <dbReference type="EMBL" id="AHC39936.1"/>
    </source>
</evidence>
<dbReference type="RefSeq" id="WP_024071172.1">
    <property type="nucleotide sequence ID" value="NC_023062.1"/>
</dbReference>
<evidence type="ECO:0000313" key="2">
    <source>
        <dbReference type="Proteomes" id="UP000018745"/>
    </source>
</evidence>
<name>A0ABN4BL48_9MOLU</name>
<accession>A0ABN4BL48</accession>